<reference evidence="7 8" key="1">
    <citation type="submission" date="2023-08" db="EMBL/GenBank/DDBJ databases">
        <title>Draft genome sequence of Algoriphagus taiwanensis.</title>
        <authorList>
            <person name="Takatani N."/>
            <person name="Hosokawa M."/>
            <person name="Sawabe T."/>
        </authorList>
    </citation>
    <scope>NUCLEOTIDE SEQUENCE [LARGE SCALE GENOMIC DNA]</scope>
    <source>
        <strain evidence="7 8">JCM 19755</strain>
    </source>
</reference>
<proteinExistence type="predicted"/>
<name>A0ABQ6Q6C8_9BACT</name>
<keyword evidence="6" id="KW-1133">Transmembrane helix</keyword>
<dbReference type="Pfam" id="PF07429">
    <property type="entry name" value="Glyco_transf_56"/>
    <property type="match status" value="1"/>
</dbReference>
<evidence type="ECO:0000313" key="7">
    <source>
        <dbReference type="EMBL" id="GMQ35726.1"/>
    </source>
</evidence>
<dbReference type="InterPro" id="IPR009993">
    <property type="entry name" value="WecF"/>
</dbReference>
<accession>A0ABQ6Q6C8</accession>
<keyword evidence="3" id="KW-0328">Glycosyltransferase</keyword>
<comment type="caution">
    <text evidence="7">The sequence shown here is derived from an EMBL/GenBank/DDBJ whole genome shotgun (WGS) entry which is preliminary data.</text>
</comment>
<feature type="transmembrane region" description="Helical" evidence="6">
    <location>
        <begin position="67"/>
        <end position="88"/>
    </location>
</feature>
<evidence type="ECO:0000256" key="3">
    <source>
        <dbReference type="ARBA" id="ARBA00022676"/>
    </source>
</evidence>
<keyword evidence="8" id="KW-1185">Reference proteome</keyword>
<evidence type="ECO:0000256" key="5">
    <source>
        <dbReference type="ARBA" id="ARBA00023136"/>
    </source>
</evidence>
<evidence type="ECO:0000256" key="1">
    <source>
        <dbReference type="ARBA" id="ARBA00022475"/>
    </source>
</evidence>
<keyword evidence="4" id="KW-0808">Transferase</keyword>
<evidence type="ECO:0000313" key="8">
    <source>
        <dbReference type="Proteomes" id="UP001307705"/>
    </source>
</evidence>
<dbReference type="Proteomes" id="UP001307705">
    <property type="component" value="Unassembled WGS sequence"/>
</dbReference>
<protein>
    <submittedName>
        <fullName evidence="7">TDP-N-acetylfucosamine:lipid II N-acetylfucosaminyltransferase</fullName>
    </submittedName>
</protein>
<dbReference type="EMBL" id="BTPE01000025">
    <property type="protein sequence ID" value="GMQ35726.1"/>
    <property type="molecule type" value="Genomic_DNA"/>
</dbReference>
<evidence type="ECO:0000256" key="6">
    <source>
        <dbReference type="SAM" id="Phobius"/>
    </source>
</evidence>
<sequence length="374" mass="43892">MFVKVIEKKLNIKKRILHIVSDEKFIDSASRDFNGANPNGNTYLLPEKSKKLQFIKKTNVYFVNSKIFPYILPLFSFFFKCIIFHSLYKDSHKKAIKFIPPWVNVCWISWGFDLYPLFFNSDQILRKKTLELIKNTSDLSKNFKSKNLNHFSIKAIQRIDFFSTVLPLEFDFIKSEFNINDTKYISWNYLNLEDDIIRGFENKTVSGNNILISHSASVENNHLDSFDDIINSNLNFEKIICPLSYGNSKYGDYVEKKGFDIFGNKFYPIREFLPYEEYVNLLISCNISVFGSVRQIGLGNILLMLYLGSSVVLDKSSITYDFFSNRGIKIFNQLNFNLSINNDELIFTRRSLEEIWSKENKRKRTMQFVKKVIV</sequence>
<keyword evidence="2" id="KW-0997">Cell inner membrane</keyword>
<keyword evidence="6" id="KW-0812">Transmembrane</keyword>
<keyword evidence="1" id="KW-1003">Cell membrane</keyword>
<keyword evidence="5 6" id="KW-0472">Membrane</keyword>
<organism evidence="7 8">
    <name type="scientific">Algoriphagus taiwanensis</name>
    <dbReference type="NCBI Taxonomy" id="1445656"/>
    <lineage>
        <taxon>Bacteria</taxon>
        <taxon>Pseudomonadati</taxon>
        <taxon>Bacteroidota</taxon>
        <taxon>Cytophagia</taxon>
        <taxon>Cytophagales</taxon>
        <taxon>Cyclobacteriaceae</taxon>
        <taxon>Algoriphagus</taxon>
    </lineage>
</organism>
<gene>
    <name evidence="7" type="ORF">Ataiwa_39990</name>
</gene>
<evidence type="ECO:0000256" key="4">
    <source>
        <dbReference type="ARBA" id="ARBA00022679"/>
    </source>
</evidence>
<evidence type="ECO:0000256" key="2">
    <source>
        <dbReference type="ARBA" id="ARBA00022519"/>
    </source>
</evidence>